<accession>A0A545V1S5</accession>
<organism evidence="1 2">
    <name type="scientific">Cordyceps javanica</name>
    <dbReference type="NCBI Taxonomy" id="43265"/>
    <lineage>
        <taxon>Eukaryota</taxon>
        <taxon>Fungi</taxon>
        <taxon>Dikarya</taxon>
        <taxon>Ascomycota</taxon>
        <taxon>Pezizomycotina</taxon>
        <taxon>Sordariomycetes</taxon>
        <taxon>Hypocreomycetidae</taxon>
        <taxon>Hypocreales</taxon>
        <taxon>Cordycipitaceae</taxon>
        <taxon>Cordyceps</taxon>
    </lineage>
</organism>
<protein>
    <submittedName>
        <fullName evidence="1">Uncharacterized protein</fullName>
    </submittedName>
</protein>
<keyword evidence="2" id="KW-1185">Reference proteome</keyword>
<dbReference type="Proteomes" id="UP000315783">
    <property type="component" value="Unassembled WGS sequence"/>
</dbReference>
<dbReference type="EMBL" id="SPUK01000007">
    <property type="protein sequence ID" value="TQV95643.1"/>
    <property type="molecule type" value="Genomic_DNA"/>
</dbReference>
<evidence type="ECO:0000313" key="2">
    <source>
        <dbReference type="Proteomes" id="UP000315783"/>
    </source>
</evidence>
<proteinExistence type="predicted"/>
<gene>
    <name evidence="1" type="ORF">IF1G_05472</name>
</gene>
<sequence>MAFSSLNIPLFLGLSIHASTPRIVVGFILIALFVQSIANTSCHAGSSTSDYTLRRLPRPSASSLLPTSQFPSLLPHAHHASLQTTFARNGLPGQPVDAHLCCAHAAHHCSATVTGAFESRRRPTSPEIKQSASCLVAVFVSEAGSGCASRLLRSDIASCLGVARALESLDRISPSPFAWPRPAP</sequence>
<reference evidence="1 2" key="1">
    <citation type="journal article" date="2019" name="Appl. Microbiol. Biotechnol.">
        <title>Genome sequence of Isaria javanica and comparative genome analysis insights into family S53 peptidase evolution in fungal entomopathogens.</title>
        <authorList>
            <person name="Lin R."/>
            <person name="Zhang X."/>
            <person name="Xin B."/>
            <person name="Zou M."/>
            <person name="Gao Y."/>
            <person name="Qin F."/>
            <person name="Hu Q."/>
            <person name="Xie B."/>
            <person name="Cheng X."/>
        </authorList>
    </citation>
    <scope>NUCLEOTIDE SEQUENCE [LARGE SCALE GENOMIC DNA]</scope>
    <source>
        <strain evidence="1 2">IJ1G</strain>
    </source>
</reference>
<evidence type="ECO:0000313" key="1">
    <source>
        <dbReference type="EMBL" id="TQV95643.1"/>
    </source>
</evidence>
<comment type="caution">
    <text evidence="1">The sequence shown here is derived from an EMBL/GenBank/DDBJ whole genome shotgun (WGS) entry which is preliminary data.</text>
</comment>
<name>A0A545V1S5_9HYPO</name>
<dbReference type="AlphaFoldDB" id="A0A545V1S5"/>